<sequence>MDFKQYIKAYLAFNEGLVKLLDKEDKLCEPIRSFKKDFLTTFYVRKSFITGITNMDIICSMEKELKIKAINILTDYLKFTEQAEFKSKYLSTIPKISDNLHLSKMKRETCTFIVENVNTLAKLSIANMQQQPLKSDEYNTTLFQAHLENVKQILKENSLIAISATINKLQEKFIQHASTTNVSKLTMKQASQYASINNPGRMLCSNSAICAALETNGILLNRNDKKIASFGYLRSEYLTSSFLEKWFTIQEVVLDPRLSTTENAILALTSGKFNGGVFIRTTMKEGPGHSEYVMSDQNGKFWKSDANSNISYNSITHSYRWRKLYTGNDKHVLYHDDLNDGEHDSITIWGLIRKENITCEANLNFNKLKAVDQLNNKIFNFNLPKVKQVCLAHIQEYLDIKTLSWKSYKDRANSMLNSIQQQTSIQNVIKIIDNEIEVIRNSGSVRYLNKLVDTKLYVSSVLMENF</sequence>
<dbReference type="AlphaFoldDB" id="A0AAE6YJ55"/>
<evidence type="ECO:0000313" key="2">
    <source>
        <dbReference type="Proteomes" id="UP000502004"/>
    </source>
</evidence>
<keyword evidence="2" id="KW-1185">Reference proteome</keyword>
<gene>
    <name evidence="1" type="ORF">E4K63_02115</name>
</gene>
<dbReference type="KEGG" id="aii:E4K63_02115"/>
<dbReference type="Proteomes" id="UP000502004">
    <property type="component" value="Chromosome"/>
</dbReference>
<organism evidence="1 2">
    <name type="scientific">Allofrancisella inopinata</name>
    <dbReference type="NCBI Taxonomy" id="1085647"/>
    <lineage>
        <taxon>Bacteria</taxon>
        <taxon>Pseudomonadati</taxon>
        <taxon>Pseudomonadota</taxon>
        <taxon>Gammaproteobacteria</taxon>
        <taxon>Thiotrichales</taxon>
        <taxon>Francisellaceae</taxon>
        <taxon>Allofrancisella</taxon>
    </lineage>
</organism>
<accession>A0AAE6YJ55</accession>
<protein>
    <submittedName>
        <fullName evidence="1">Uncharacterized protein</fullName>
    </submittedName>
</protein>
<proteinExistence type="predicted"/>
<dbReference type="RefSeq" id="WP_133941587.1">
    <property type="nucleotide sequence ID" value="NZ_CP038241.1"/>
</dbReference>
<reference evidence="1 2" key="1">
    <citation type="submission" date="2019-03" db="EMBL/GenBank/DDBJ databases">
        <title>Complete Genome Sequence of Allofrancisella inopinata Strain SYSU YG23 Isolated from Water-Cooling Systems in China.</title>
        <authorList>
            <person name="Ohrman C."/>
            <person name="Uneklint I."/>
            <person name="Sjodin A."/>
        </authorList>
    </citation>
    <scope>NUCLEOTIDE SEQUENCE [LARGE SCALE GENOMIC DNA]</scope>
    <source>
        <strain evidence="1 2">SYSU YG23</strain>
    </source>
</reference>
<dbReference type="EMBL" id="CP038241">
    <property type="protein sequence ID" value="QIV95689.1"/>
    <property type="molecule type" value="Genomic_DNA"/>
</dbReference>
<evidence type="ECO:0000313" key="1">
    <source>
        <dbReference type="EMBL" id="QIV95689.1"/>
    </source>
</evidence>
<name>A0AAE6YJ55_9GAMM</name>